<keyword evidence="1" id="KW-0472">Membrane</keyword>
<comment type="caution">
    <text evidence="3">The sequence shown here is derived from an EMBL/GenBank/DDBJ whole genome shotgun (WGS) entry which is preliminary data.</text>
</comment>
<reference evidence="3" key="1">
    <citation type="journal article" date="2014" name="Int. J. Syst. Evol. Microbiol.">
        <title>Complete genome sequence of Corynebacterium casei LMG S-19264T (=DSM 44701T), isolated from a smear-ripened cheese.</title>
        <authorList>
            <consortium name="US DOE Joint Genome Institute (JGI-PGF)"/>
            <person name="Walter F."/>
            <person name="Albersmeier A."/>
            <person name="Kalinowski J."/>
            <person name="Ruckert C."/>
        </authorList>
    </citation>
    <scope>NUCLEOTIDE SEQUENCE</scope>
    <source>
        <strain evidence="3">JCM 4122</strain>
    </source>
</reference>
<keyword evidence="1" id="KW-1133">Transmembrane helix</keyword>
<dbReference type="AlphaFoldDB" id="A0A919BP89"/>
<evidence type="ECO:0000313" key="4">
    <source>
        <dbReference type="Proteomes" id="UP000632849"/>
    </source>
</evidence>
<sequence>MTRHPGPHPRPCRRPALAGRLRGDRGDAAIEAVVVVPLLLALALVVLAGARLSLAGQTVDAAAQAAARAASLERTPAAGQSAAQQAAAAVLAQDDQPCTSSSVRASTSGLAATQGETSTVTVTVSCRVPIGDLLILGGGPGVRTMTASFTSVVDTYRGRG</sequence>
<dbReference type="RefSeq" id="WP_190042319.1">
    <property type="nucleotide sequence ID" value="NZ_BNBE01000002.1"/>
</dbReference>
<keyword evidence="4" id="KW-1185">Reference proteome</keyword>
<gene>
    <name evidence="3" type="ORF">GCM10017667_38310</name>
</gene>
<reference evidence="3" key="2">
    <citation type="submission" date="2020-09" db="EMBL/GenBank/DDBJ databases">
        <authorList>
            <person name="Sun Q."/>
            <person name="Ohkuma M."/>
        </authorList>
    </citation>
    <scope>NUCLEOTIDE SEQUENCE</scope>
    <source>
        <strain evidence="3">JCM 4122</strain>
    </source>
</reference>
<accession>A0A919BP89</accession>
<dbReference type="Pfam" id="PF07811">
    <property type="entry name" value="TadE"/>
    <property type="match status" value="1"/>
</dbReference>
<evidence type="ECO:0000259" key="2">
    <source>
        <dbReference type="Pfam" id="PF07811"/>
    </source>
</evidence>
<evidence type="ECO:0000256" key="1">
    <source>
        <dbReference type="SAM" id="Phobius"/>
    </source>
</evidence>
<dbReference type="InterPro" id="IPR012495">
    <property type="entry name" value="TadE-like_dom"/>
</dbReference>
<protein>
    <submittedName>
        <fullName evidence="3">Membrane protein</fullName>
    </submittedName>
</protein>
<feature type="domain" description="TadE-like" evidence="2">
    <location>
        <begin position="26"/>
        <end position="68"/>
    </location>
</feature>
<keyword evidence="1" id="KW-0812">Transmembrane</keyword>
<organism evidence="3 4">
    <name type="scientific">Streptomyces filamentosus</name>
    <name type="common">Streptomyces roseosporus</name>
    <dbReference type="NCBI Taxonomy" id="67294"/>
    <lineage>
        <taxon>Bacteria</taxon>
        <taxon>Bacillati</taxon>
        <taxon>Actinomycetota</taxon>
        <taxon>Actinomycetes</taxon>
        <taxon>Kitasatosporales</taxon>
        <taxon>Streptomycetaceae</taxon>
        <taxon>Streptomyces</taxon>
    </lineage>
</organism>
<name>A0A919BP89_STRFL</name>
<dbReference type="Proteomes" id="UP000632849">
    <property type="component" value="Unassembled WGS sequence"/>
</dbReference>
<dbReference type="EMBL" id="BNBE01000002">
    <property type="protein sequence ID" value="GHG04215.1"/>
    <property type="molecule type" value="Genomic_DNA"/>
</dbReference>
<feature type="transmembrane region" description="Helical" evidence="1">
    <location>
        <begin position="28"/>
        <end position="50"/>
    </location>
</feature>
<evidence type="ECO:0000313" key="3">
    <source>
        <dbReference type="EMBL" id="GHG04215.1"/>
    </source>
</evidence>
<proteinExistence type="predicted"/>